<gene>
    <name evidence="1" type="ORF">Q7C36_018183</name>
</gene>
<proteinExistence type="predicted"/>
<comment type="caution">
    <text evidence="1">The sequence shown here is derived from an EMBL/GenBank/DDBJ whole genome shotgun (WGS) entry which is preliminary data.</text>
</comment>
<dbReference type="Proteomes" id="UP001187315">
    <property type="component" value="Unassembled WGS sequence"/>
</dbReference>
<evidence type="ECO:0000313" key="2">
    <source>
        <dbReference type="Proteomes" id="UP001187315"/>
    </source>
</evidence>
<protein>
    <submittedName>
        <fullName evidence="1">Uncharacterized protein</fullName>
    </submittedName>
</protein>
<accession>A0AA88LZG4</accession>
<dbReference type="AlphaFoldDB" id="A0AA88LZG4"/>
<reference evidence="1" key="1">
    <citation type="submission" date="2023-08" db="EMBL/GenBank/DDBJ databases">
        <title>Pelteobagrus vachellii genome.</title>
        <authorList>
            <person name="Liu H."/>
        </authorList>
    </citation>
    <scope>NUCLEOTIDE SEQUENCE</scope>
    <source>
        <strain evidence="1">PRFRI_2022a</strain>
        <tissue evidence="1">Muscle</tissue>
    </source>
</reference>
<organism evidence="1 2">
    <name type="scientific">Tachysurus vachellii</name>
    <name type="common">Darkbarbel catfish</name>
    <name type="synonym">Pelteobagrus vachellii</name>
    <dbReference type="NCBI Taxonomy" id="175792"/>
    <lineage>
        <taxon>Eukaryota</taxon>
        <taxon>Metazoa</taxon>
        <taxon>Chordata</taxon>
        <taxon>Craniata</taxon>
        <taxon>Vertebrata</taxon>
        <taxon>Euteleostomi</taxon>
        <taxon>Actinopterygii</taxon>
        <taxon>Neopterygii</taxon>
        <taxon>Teleostei</taxon>
        <taxon>Ostariophysi</taxon>
        <taxon>Siluriformes</taxon>
        <taxon>Bagridae</taxon>
        <taxon>Tachysurus</taxon>
    </lineage>
</organism>
<evidence type="ECO:0000313" key="1">
    <source>
        <dbReference type="EMBL" id="KAK2827257.1"/>
    </source>
</evidence>
<name>A0AA88LZG4_TACVA</name>
<keyword evidence="2" id="KW-1185">Reference proteome</keyword>
<dbReference type="EMBL" id="JAVHJS010000019">
    <property type="protein sequence ID" value="KAK2827257.1"/>
    <property type="molecule type" value="Genomic_DNA"/>
</dbReference>
<sequence length="104" mass="11484">MALIRSKGNLRARSIPMVTWITVSHPPPPPASCSLLTPPTPLTCQSSFGREQCGARSRRLMWAAAIHSRVNLSEAGSLYSQRDMLCRHVYTSFPLRQSSSLACQ</sequence>